<keyword evidence="2" id="KW-1185">Reference proteome</keyword>
<gene>
    <name evidence="1" type="ORF">SAMN05444266_101308</name>
</gene>
<evidence type="ECO:0000313" key="2">
    <source>
        <dbReference type="Proteomes" id="UP000184420"/>
    </source>
</evidence>
<dbReference type="AlphaFoldDB" id="A0A1M6VQG1"/>
<sequence length="70" mass="7893">MKQTYYVSTVRQAVTGDNEVHVETCQKLPLSQNRIRLGEYYHCAEAVNAARKLYPTADGCKICSPACNRQ</sequence>
<dbReference type="STRING" id="1419482.SAMN05444266_101308"/>
<protein>
    <submittedName>
        <fullName evidence="1">Uncharacterized protein</fullName>
    </submittedName>
</protein>
<dbReference type="EMBL" id="FRBL01000001">
    <property type="protein sequence ID" value="SHK83571.1"/>
    <property type="molecule type" value="Genomic_DNA"/>
</dbReference>
<proteinExistence type="predicted"/>
<organism evidence="1 2">
    <name type="scientific">Chitinophaga jiangningensis</name>
    <dbReference type="NCBI Taxonomy" id="1419482"/>
    <lineage>
        <taxon>Bacteria</taxon>
        <taxon>Pseudomonadati</taxon>
        <taxon>Bacteroidota</taxon>
        <taxon>Chitinophagia</taxon>
        <taxon>Chitinophagales</taxon>
        <taxon>Chitinophagaceae</taxon>
        <taxon>Chitinophaga</taxon>
    </lineage>
</organism>
<evidence type="ECO:0000313" key="1">
    <source>
        <dbReference type="EMBL" id="SHK83571.1"/>
    </source>
</evidence>
<reference evidence="1 2" key="1">
    <citation type="submission" date="2016-11" db="EMBL/GenBank/DDBJ databases">
        <authorList>
            <person name="Jaros S."/>
            <person name="Januszkiewicz K."/>
            <person name="Wedrychowicz H."/>
        </authorList>
    </citation>
    <scope>NUCLEOTIDE SEQUENCE [LARGE SCALE GENOMIC DNA]</scope>
    <source>
        <strain evidence="1 2">DSM 27406</strain>
    </source>
</reference>
<accession>A0A1M6VQG1</accession>
<dbReference type="OrthoDB" id="47198at2"/>
<dbReference type="Proteomes" id="UP000184420">
    <property type="component" value="Unassembled WGS sequence"/>
</dbReference>
<name>A0A1M6VQG1_9BACT</name>